<sequence length="414" mass="44733">MSVLIAITGLSAMTTPVAQAQSLEIAEPGTVGLDADSLALATQDLQARVDAGDIAGVVAAIVRDGQLVYAESLGMQDIEAGTEMVFDSLFRTYSMTRPITALGILMLHDEGLLNVNDTLQTYLPQFAGQPVLVDAESSDASATRPRQGDITLAQLLTHTSGLGSRNSALYRDNNVHSYDQTLAQVVDNVAALPLFEDPGTAYRYGLHAEVLGRVIEVVTGQDIQNFFEQRIFAPLGMDDTVFYVDPSRADRLATVYRRDDNGQLQAHEMEAIPVTGPRALNSAGVGLVSSTMDFLRFSQLFLDNGLVNGEQVVSPAVVRMMAENAVPQQLLPIGSGGYWRGSGWSLGGMAVVLDADTYNHTVNEGEYWWDGSAGTRFWIDPEENMVTVIMAQISPANGNGFRESFKTLVYDAIE</sequence>
<reference evidence="4" key="1">
    <citation type="submission" date="2016-07" db="EMBL/GenBank/DDBJ databases">
        <authorList>
            <person name="Florea S."/>
            <person name="Webb J.S."/>
            <person name="Jaromczyk J."/>
            <person name="Schardl C.L."/>
        </authorList>
    </citation>
    <scope>NUCLEOTIDE SEQUENCE [LARGE SCALE GENOMIC DNA]</scope>
    <source>
        <strain evidence="4">KCTC 42131</strain>
    </source>
</reference>
<evidence type="ECO:0000256" key="1">
    <source>
        <dbReference type="SAM" id="SignalP"/>
    </source>
</evidence>
<organism evidence="3 4">
    <name type="scientific">Pseudohongiella acticola</name>
    <dbReference type="NCBI Taxonomy" id="1524254"/>
    <lineage>
        <taxon>Bacteria</taxon>
        <taxon>Pseudomonadati</taxon>
        <taxon>Pseudomonadota</taxon>
        <taxon>Gammaproteobacteria</taxon>
        <taxon>Pseudomonadales</taxon>
        <taxon>Pseudohongiellaceae</taxon>
        <taxon>Pseudohongiella</taxon>
    </lineage>
</organism>
<dbReference type="Gene3D" id="3.40.710.10">
    <property type="entry name" value="DD-peptidase/beta-lactamase superfamily"/>
    <property type="match status" value="1"/>
</dbReference>
<dbReference type="STRING" id="1524254.PHACT_04135"/>
<feature type="signal peptide" evidence="1">
    <location>
        <begin position="1"/>
        <end position="20"/>
    </location>
</feature>
<protein>
    <recommendedName>
        <fullName evidence="2">Beta-lactamase-related domain-containing protein</fullName>
    </recommendedName>
</protein>
<dbReference type="EMBL" id="MASR01000001">
    <property type="protein sequence ID" value="OFE12424.1"/>
    <property type="molecule type" value="Genomic_DNA"/>
</dbReference>
<comment type="caution">
    <text evidence="3">The sequence shown here is derived from an EMBL/GenBank/DDBJ whole genome shotgun (WGS) entry which is preliminary data.</text>
</comment>
<dbReference type="InterPro" id="IPR012338">
    <property type="entry name" value="Beta-lactam/transpept-like"/>
</dbReference>
<gene>
    <name evidence="3" type="ORF">PHACT_04135</name>
</gene>
<keyword evidence="4" id="KW-1185">Reference proteome</keyword>
<evidence type="ECO:0000259" key="2">
    <source>
        <dbReference type="Pfam" id="PF00144"/>
    </source>
</evidence>
<dbReference type="InterPro" id="IPR050789">
    <property type="entry name" value="Diverse_Enzym_Activities"/>
</dbReference>
<name>A0A1E8CJ37_9GAMM</name>
<evidence type="ECO:0000313" key="3">
    <source>
        <dbReference type="EMBL" id="OFE12424.1"/>
    </source>
</evidence>
<accession>A0A1E8CJ37</accession>
<dbReference type="InterPro" id="IPR001466">
    <property type="entry name" value="Beta-lactam-related"/>
</dbReference>
<proteinExistence type="predicted"/>
<dbReference type="PANTHER" id="PTHR43283">
    <property type="entry name" value="BETA-LACTAMASE-RELATED"/>
    <property type="match status" value="1"/>
</dbReference>
<feature type="domain" description="Beta-lactamase-related" evidence="2">
    <location>
        <begin position="44"/>
        <end position="399"/>
    </location>
</feature>
<dbReference type="PANTHER" id="PTHR43283:SF3">
    <property type="entry name" value="BETA-LACTAMASE FAMILY PROTEIN (AFU_ORTHOLOGUE AFUA_5G07500)"/>
    <property type="match status" value="1"/>
</dbReference>
<dbReference type="Proteomes" id="UP000175669">
    <property type="component" value="Unassembled WGS sequence"/>
</dbReference>
<dbReference type="Pfam" id="PF00144">
    <property type="entry name" value="Beta-lactamase"/>
    <property type="match status" value="1"/>
</dbReference>
<feature type="chain" id="PRO_5009212056" description="Beta-lactamase-related domain-containing protein" evidence="1">
    <location>
        <begin position="21"/>
        <end position="414"/>
    </location>
</feature>
<evidence type="ECO:0000313" key="4">
    <source>
        <dbReference type="Proteomes" id="UP000175669"/>
    </source>
</evidence>
<dbReference type="AlphaFoldDB" id="A0A1E8CJ37"/>
<dbReference type="SUPFAM" id="SSF56601">
    <property type="entry name" value="beta-lactamase/transpeptidase-like"/>
    <property type="match status" value="1"/>
</dbReference>
<keyword evidence="1" id="KW-0732">Signal</keyword>